<feature type="compositionally biased region" description="Basic and acidic residues" evidence="6">
    <location>
        <begin position="197"/>
        <end position="224"/>
    </location>
</feature>
<gene>
    <name evidence="8" type="ORF">DM860_015129</name>
</gene>
<evidence type="ECO:0000256" key="2">
    <source>
        <dbReference type="ARBA" id="ARBA00023015"/>
    </source>
</evidence>
<protein>
    <recommendedName>
        <fullName evidence="7">MBD domain-containing protein</fullName>
    </recommendedName>
</protein>
<evidence type="ECO:0000256" key="1">
    <source>
        <dbReference type="ARBA" id="ARBA00004123"/>
    </source>
</evidence>
<evidence type="ECO:0000313" key="9">
    <source>
        <dbReference type="Proteomes" id="UP000249390"/>
    </source>
</evidence>
<dbReference type="SUPFAM" id="SSF54171">
    <property type="entry name" value="DNA-binding domain"/>
    <property type="match status" value="1"/>
</dbReference>
<feature type="domain" description="MBD" evidence="7">
    <location>
        <begin position="22"/>
        <end position="87"/>
    </location>
</feature>
<dbReference type="InterPro" id="IPR039622">
    <property type="entry name" value="MBD10/11"/>
</dbReference>
<proteinExistence type="predicted"/>
<keyword evidence="4" id="KW-0804">Transcription</keyword>
<comment type="caution">
    <text evidence="8">The sequence shown here is derived from an EMBL/GenBank/DDBJ whole genome shotgun (WGS) entry which is preliminary data.</text>
</comment>
<dbReference type="GO" id="GO:0003677">
    <property type="term" value="F:DNA binding"/>
    <property type="evidence" value="ECO:0007669"/>
    <property type="project" value="UniProtKB-KW"/>
</dbReference>
<keyword evidence="3" id="KW-0238">DNA-binding</keyword>
<dbReference type="Pfam" id="PF01429">
    <property type="entry name" value="MBD"/>
    <property type="match status" value="1"/>
</dbReference>
<dbReference type="GO" id="GO:0005634">
    <property type="term" value="C:nucleus"/>
    <property type="evidence" value="ECO:0007669"/>
    <property type="project" value="UniProtKB-SubCell"/>
</dbReference>
<feature type="compositionally biased region" description="Basic and acidic residues" evidence="6">
    <location>
        <begin position="287"/>
        <end position="313"/>
    </location>
</feature>
<feature type="compositionally biased region" description="Low complexity" evidence="6">
    <location>
        <begin position="357"/>
        <end position="366"/>
    </location>
</feature>
<dbReference type="Gene3D" id="3.30.890.10">
    <property type="entry name" value="Methyl-cpg-binding Protein 2, Chain A"/>
    <property type="match status" value="1"/>
</dbReference>
<keyword evidence="9" id="KW-1185">Reference proteome</keyword>
<feature type="compositionally biased region" description="Basic and acidic residues" evidence="6">
    <location>
        <begin position="87"/>
        <end position="99"/>
    </location>
</feature>
<organism evidence="8 9">
    <name type="scientific">Cuscuta australis</name>
    <dbReference type="NCBI Taxonomy" id="267555"/>
    <lineage>
        <taxon>Eukaryota</taxon>
        <taxon>Viridiplantae</taxon>
        <taxon>Streptophyta</taxon>
        <taxon>Embryophyta</taxon>
        <taxon>Tracheophyta</taxon>
        <taxon>Spermatophyta</taxon>
        <taxon>Magnoliopsida</taxon>
        <taxon>eudicotyledons</taxon>
        <taxon>Gunneridae</taxon>
        <taxon>Pentapetalae</taxon>
        <taxon>asterids</taxon>
        <taxon>lamiids</taxon>
        <taxon>Solanales</taxon>
        <taxon>Convolvulaceae</taxon>
        <taxon>Cuscuteae</taxon>
        <taxon>Cuscuta</taxon>
        <taxon>Cuscuta subgen. Grammica</taxon>
        <taxon>Cuscuta sect. Cleistogrammica</taxon>
    </lineage>
</organism>
<dbReference type="PROSITE" id="PS50982">
    <property type="entry name" value="MBD"/>
    <property type="match status" value="1"/>
</dbReference>
<evidence type="ECO:0000259" key="7">
    <source>
        <dbReference type="PROSITE" id="PS50982"/>
    </source>
</evidence>
<dbReference type="EMBL" id="NQVE01000159">
    <property type="protein sequence ID" value="RAL43239.1"/>
    <property type="molecule type" value="Genomic_DNA"/>
</dbReference>
<keyword evidence="2" id="KW-0805">Transcription regulation</keyword>
<feature type="region of interest" description="Disordered" evidence="6">
    <location>
        <begin position="67"/>
        <end position="384"/>
    </location>
</feature>
<reference evidence="8 9" key="1">
    <citation type="submission" date="2018-06" db="EMBL/GenBank/DDBJ databases">
        <title>The Genome of Cuscuta australis (Dodder) Provides Insight into the Evolution of Plant Parasitism.</title>
        <authorList>
            <person name="Liu H."/>
        </authorList>
    </citation>
    <scope>NUCLEOTIDE SEQUENCE [LARGE SCALE GENOMIC DNA]</scope>
    <source>
        <strain evidence="9">cv. Yunnan</strain>
        <tissue evidence="8">Vines</tissue>
    </source>
</reference>
<evidence type="ECO:0000256" key="6">
    <source>
        <dbReference type="SAM" id="MobiDB-lite"/>
    </source>
</evidence>
<evidence type="ECO:0000256" key="5">
    <source>
        <dbReference type="ARBA" id="ARBA00023242"/>
    </source>
</evidence>
<accession>A0A328DG83</accession>
<name>A0A328DG83_9ASTE</name>
<feature type="compositionally biased region" description="Basic and acidic residues" evidence="6">
    <location>
        <begin position="141"/>
        <end position="153"/>
    </location>
</feature>
<dbReference type="AlphaFoldDB" id="A0A328DG83"/>
<comment type="subcellular location">
    <subcellularLocation>
        <location evidence="1">Nucleus</location>
    </subcellularLocation>
</comment>
<feature type="compositionally biased region" description="Basic and acidic residues" evidence="6">
    <location>
        <begin position="161"/>
        <end position="177"/>
    </location>
</feature>
<dbReference type="PANTHER" id="PTHR33729:SF6">
    <property type="entry name" value="METHYL-CPG-BINDING DOMAIN-CONTAINING PROTEIN 11"/>
    <property type="match status" value="1"/>
</dbReference>
<dbReference type="Proteomes" id="UP000249390">
    <property type="component" value="Unassembled WGS sequence"/>
</dbReference>
<keyword evidence="5" id="KW-0539">Nucleus</keyword>
<evidence type="ECO:0000256" key="4">
    <source>
        <dbReference type="ARBA" id="ARBA00023163"/>
    </source>
</evidence>
<evidence type="ECO:0000313" key="8">
    <source>
        <dbReference type="EMBL" id="RAL43239.1"/>
    </source>
</evidence>
<feature type="compositionally biased region" description="Acidic residues" evidence="6">
    <location>
        <begin position="127"/>
        <end position="140"/>
    </location>
</feature>
<feature type="compositionally biased region" description="Basic residues" evidence="6">
    <location>
        <begin position="111"/>
        <end position="123"/>
    </location>
</feature>
<dbReference type="InterPro" id="IPR016177">
    <property type="entry name" value="DNA-bd_dom_sf"/>
</dbReference>
<dbReference type="InterPro" id="IPR001739">
    <property type="entry name" value="Methyl_CpG_DNA-bd"/>
</dbReference>
<evidence type="ECO:0000256" key="3">
    <source>
        <dbReference type="ARBA" id="ARBA00023125"/>
    </source>
</evidence>
<feature type="compositionally biased region" description="Basic and acidic residues" evidence="6">
    <location>
        <begin position="261"/>
        <end position="277"/>
    </location>
</feature>
<dbReference type="PANTHER" id="PTHR33729">
    <property type="entry name" value="METHYL-CPG BINDING DOMAIN CONTAINING PROTEIN, EXPRESSED"/>
    <property type="match status" value="1"/>
</dbReference>
<sequence>MSFESLKMASCEEKVVHNQDDDEQLISVELPAPSSWKKLYLPSEGGKVVFVSPTGEEINNKRQLNQYLKSHPGNPASAEFDWGTGETPRRSTRIIEKSKSRPPLTSEIETHKKRRRTSHGRKKDTKEAEDEPEGGEEERDAEAVKGEMEDKIEVQLPPKEVSTEHNDAKGTEDRKTTAEVSQGEEAAVGRENLPLVKSEENGAGKDESSEGKEKCQLLDDKIEFELPPNEVSTENNDAKGAEGKTMAEVSQGEEAAAGKENQTEVKSGENGTGKDESNEGTVEVENTDEKISQGEEVEAAGKENQPKEGTAEDDKADDEEAHDSPLTSSKEIPVETLESQGIEEDSSKNHKEDTENDTNNNNNSNKEAVIENSVVVSQPEPISC</sequence>